<keyword evidence="5" id="KW-1185">Reference proteome</keyword>
<evidence type="ECO:0000313" key="5">
    <source>
        <dbReference type="Proteomes" id="UP000251341"/>
    </source>
</evidence>
<dbReference type="Gene3D" id="3.30.1330.60">
    <property type="entry name" value="OmpA-like domain"/>
    <property type="match status" value="1"/>
</dbReference>
<dbReference type="Proteomes" id="UP000251341">
    <property type="component" value="Unassembled WGS sequence"/>
</dbReference>
<name>A0A315END9_9BURK</name>
<reference evidence="4 5" key="1">
    <citation type="submission" date="2017-04" db="EMBL/GenBank/DDBJ databases">
        <title>Unexpected and diverse lifestyles within the genus Limnohabitans.</title>
        <authorList>
            <person name="Kasalicky V."/>
            <person name="Mehrshad M."/>
            <person name="Andrei S.-A."/>
            <person name="Salcher M."/>
            <person name="Kratochvilova H."/>
            <person name="Simek K."/>
            <person name="Ghai R."/>
        </authorList>
    </citation>
    <scope>NUCLEOTIDE SEQUENCE [LARGE SCALE GENOMIC DNA]</scope>
    <source>
        <strain evidence="4 5">MWH-C5</strain>
    </source>
</reference>
<proteinExistence type="predicted"/>
<comment type="caution">
    <text evidence="4">The sequence shown here is derived from an EMBL/GenBank/DDBJ whole genome shotgun (WGS) entry which is preliminary data.</text>
</comment>
<dbReference type="GO" id="GO:0016020">
    <property type="term" value="C:membrane"/>
    <property type="evidence" value="ECO:0007669"/>
    <property type="project" value="UniProtKB-UniRule"/>
</dbReference>
<dbReference type="Pfam" id="PF00691">
    <property type="entry name" value="OmpA"/>
    <property type="match status" value="1"/>
</dbReference>
<evidence type="ECO:0000256" key="2">
    <source>
        <dbReference type="SAM" id="SignalP"/>
    </source>
</evidence>
<gene>
    <name evidence="4" type="ORF">B9Z44_07470</name>
</gene>
<dbReference type="InterPro" id="IPR006665">
    <property type="entry name" value="OmpA-like"/>
</dbReference>
<protein>
    <recommendedName>
        <fullName evidence="3">OmpA-like domain-containing protein</fullName>
    </recommendedName>
</protein>
<accession>A0A315END9</accession>
<feature type="signal peptide" evidence="2">
    <location>
        <begin position="1"/>
        <end position="30"/>
    </location>
</feature>
<feature type="domain" description="OmpA-like" evidence="3">
    <location>
        <begin position="195"/>
        <end position="316"/>
    </location>
</feature>
<evidence type="ECO:0000259" key="3">
    <source>
        <dbReference type="PROSITE" id="PS51123"/>
    </source>
</evidence>
<dbReference type="InterPro" id="IPR036737">
    <property type="entry name" value="OmpA-like_sf"/>
</dbReference>
<organism evidence="4 5">
    <name type="scientific">Limnohabitans curvus</name>
    <dbReference type="NCBI Taxonomy" id="323423"/>
    <lineage>
        <taxon>Bacteria</taxon>
        <taxon>Pseudomonadati</taxon>
        <taxon>Pseudomonadota</taxon>
        <taxon>Betaproteobacteria</taxon>
        <taxon>Burkholderiales</taxon>
        <taxon>Comamonadaceae</taxon>
        <taxon>Limnohabitans</taxon>
    </lineage>
</organism>
<keyword evidence="2" id="KW-0732">Signal</keyword>
<dbReference type="RefSeq" id="WP_108402076.1">
    <property type="nucleotide sequence ID" value="NZ_NESP01000001.1"/>
</dbReference>
<keyword evidence="1" id="KW-0472">Membrane</keyword>
<dbReference type="PROSITE" id="PS51123">
    <property type="entry name" value="OMPA_2"/>
    <property type="match status" value="1"/>
</dbReference>
<dbReference type="EMBL" id="NESP01000001">
    <property type="protein sequence ID" value="PUE59420.1"/>
    <property type="molecule type" value="Genomic_DNA"/>
</dbReference>
<evidence type="ECO:0000256" key="1">
    <source>
        <dbReference type="PROSITE-ProRule" id="PRU00473"/>
    </source>
</evidence>
<sequence>MCLIFSQRAGRWCVVTFAFGIAGLVLQAHAQADKASGADGKPKYGVSKPLGDTYAGVKSVADEQTRIVLYRPSVPDMAGVVSVYLNGRYHASLQKEAFTVVCLSGKKTDVRTRYLPNQSTDIRPELDTYLAIAINGGQSVYLRITEGENTTSRIDLVTPQLALKDLADAHQQMHTLSRVPGAQACREAEETRFAFDPNIITFGSDAIFEHKKTDIHAISTQGRQELQQIVEKINIKYKTFKTVKVHVVGFADDEADDVLNRRISQQRAQSVRAFFKAQGLRSTALTHEGRGSEEKQKAQLFGLSPRRVEVEVAVELR</sequence>
<dbReference type="SUPFAM" id="SSF103088">
    <property type="entry name" value="OmpA-like"/>
    <property type="match status" value="1"/>
</dbReference>
<evidence type="ECO:0000313" key="4">
    <source>
        <dbReference type="EMBL" id="PUE59420.1"/>
    </source>
</evidence>
<feature type="chain" id="PRO_5016436095" description="OmpA-like domain-containing protein" evidence="2">
    <location>
        <begin position="31"/>
        <end position="317"/>
    </location>
</feature>
<dbReference type="AlphaFoldDB" id="A0A315END9"/>